<keyword evidence="2" id="KW-1185">Reference proteome</keyword>
<proteinExistence type="predicted"/>
<comment type="caution">
    <text evidence="1">The sequence shown here is derived from an EMBL/GenBank/DDBJ whole genome shotgun (WGS) entry which is preliminary data.</text>
</comment>
<evidence type="ECO:0000313" key="2">
    <source>
        <dbReference type="Proteomes" id="UP000467840"/>
    </source>
</evidence>
<protein>
    <submittedName>
        <fullName evidence="1">Uncharacterized protein</fullName>
    </submittedName>
</protein>
<organism evidence="1 2">
    <name type="scientific">Hevea brasiliensis</name>
    <name type="common">Para rubber tree</name>
    <name type="synonym">Siphonia brasiliensis</name>
    <dbReference type="NCBI Taxonomy" id="3981"/>
    <lineage>
        <taxon>Eukaryota</taxon>
        <taxon>Viridiplantae</taxon>
        <taxon>Streptophyta</taxon>
        <taxon>Embryophyta</taxon>
        <taxon>Tracheophyta</taxon>
        <taxon>Spermatophyta</taxon>
        <taxon>Magnoliopsida</taxon>
        <taxon>eudicotyledons</taxon>
        <taxon>Gunneridae</taxon>
        <taxon>Pentapetalae</taxon>
        <taxon>rosids</taxon>
        <taxon>fabids</taxon>
        <taxon>Malpighiales</taxon>
        <taxon>Euphorbiaceae</taxon>
        <taxon>Crotonoideae</taxon>
        <taxon>Micrandreae</taxon>
        <taxon>Hevea</taxon>
    </lineage>
</organism>
<accession>A0A6A6NCR0</accession>
<dbReference type="AlphaFoldDB" id="A0A6A6NCR0"/>
<dbReference type="Proteomes" id="UP000467840">
    <property type="component" value="Chromosome 11"/>
</dbReference>
<sequence>MYTSNSRFSRALVPDWHPLPPSRGRLWFWLSSPDFRDSPLPTRLALCGGRASIALAIFATPGSISIPGQEGHPVDSMLERSVATPLIDVELFILLAEEVGGLLV</sequence>
<gene>
    <name evidence="1" type="ORF">GH714_008133</name>
</gene>
<name>A0A6A6NCR0_HEVBR</name>
<dbReference type="EMBL" id="JAAGAX010000002">
    <property type="protein sequence ID" value="KAF2322169.1"/>
    <property type="molecule type" value="Genomic_DNA"/>
</dbReference>
<reference evidence="1 2" key="1">
    <citation type="journal article" date="2020" name="Mol. Plant">
        <title>The Chromosome-Based Rubber Tree Genome Provides New Insights into Spurge Genome Evolution and Rubber Biosynthesis.</title>
        <authorList>
            <person name="Liu J."/>
            <person name="Shi C."/>
            <person name="Shi C.C."/>
            <person name="Li W."/>
            <person name="Zhang Q.J."/>
            <person name="Zhang Y."/>
            <person name="Li K."/>
            <person name="Lu H.F."/>
            <person name="Shi C."/>
            <person name="Zhu S.T."/>
            <person name="Xiao Z.Y."/>
            <person name="Nan H."/>
            <person name="Yue Y."/>
            <person name="Zhu X.G."/>
            <person name="Wu Y."/>
            <person name="Hong X.N."/>
            <person name="Fan G.Y."/>
            <person name="Tong Y."/>
            <person name="Zhang D."/>
            <person name="Mao C.L."/>
            <person name="Liu Y.L."/>
            <person name="Hao S.J."/>
            <person name="Liu W.Q."/>
            <person name="Lv M.Q."/>
            <person name="Zhang H.B."/>
            <person name="Liu Y."/>
            <person name="Hu-Tang G.R."/>
            <person name="Wang J.P."/>
            <person name="Wang J.H."/>
            <person name="Sun Y.H."/>
            <person name="Ni S.B."/>
            <person name="Chen W.B."/>
            <person name="Zhang X.C."/>
            <person name="Jiao Y.N."/>
            <person name="Eichler E.E."/>
            <person name="Li G.H."/>
            <person name="Liu X."/>
            <person name="Gao L.Z."/>
        </authorList>
    </citation>
    <scope>NUCLEOTIDE SEQUENCE [LARGE SCALE GENOMIC DNA]</scope>
    <source>
        <strain evidence="2">cv. GT1</strain>
        <tissue evidence="1">Leaf</tissue>
    </source>
</reference>
<evidence type="ECO:0000313" key="1">
    <source>
        <dbReference type="EMBL" id="KAF2322169.1"/>
    </source>
</evidence>